<proteinExistence type="inferred from homology"/>
<dbReference type="NCBIfam" id="NF010167">
    <property type="entry name" value="PRK13648.1"/>
    <property type="match status" value="2"/>
</dbReference>
<organism evidence="10 11">
    <name type="scientific">Paenibacillus albus</name>
    <dbReference type="NCBI Taxonomy" id="2495582"/>
    <lineage>
        <taxon>Bacteria</taxon>
        <taxon>Bacillati</taxon>
        <taxon>Bacillota</taxon>
        <taxon>Bacilli</taxon>
        <taxon>Bacillales</taxon>
        <taxon>Paenibacillaceae</taxon>
        <taxon>Paenibacillus</taxon>
    </lineage>
</organism>
<evidence type="ECO:0000256" key="3">
    <source>
        <dbReference type="ARBA" id="ARBA00022448"/>
    </source>
</evidence>
<dbReference type="PROSITE" id="PS50893">
    <property type="entry name" value="ABC_TRANSPORTER_2"/>
    <property type="match status" value="2"/>
</dbReference>
<evidence type="ECO:0000259" key="9">
    <source>
        <dbReference type="PROSITE" id="PS50893"/>
    </source>
</evidence>
<keyword evidence="5" id="KW-0547">Nucleotide-binding</keyword>
<evidence type="ECO:0000256" key="4">
    <source>
        <dbReference type="ARBA" id="ARBA00022475"/>
    </source>
</evidence>
<evidence type="ECO:0000256" key="8">
    <source>
        <dbReference type="ARBA" id="ARBA00023136"/>
    </source>
</evidence>
<dbReference type="GO" id="GO:0043190">
    <property type="term" value="C:ATP-binding cassette (ABC) transporter complex"/>
    <property type="evidence" value="ECO:0007669"/>
    <property type="project" value="TreeGrafter"/>
</dbReference>
<dbReference type="OrthoDB" id="501320at2"/>
<dbReference type="PANTHER" id="PTHR43553">
    <property type="entry name" value="HEAVY METAL TRANSPORTER"/>
    <property type="match status" value="1"/>
</dbReference>
<dbReference type="GO" id="GO:0042626">
    <property type="term" value="F:ATPase-coupled transmembrane transporter activity"/>
    <property type="evidence" value="ECO:0007669"/>
    <property type="project" value="TreeGrafter"/>
</dbReference>
<protein>
    <submittedName>
        <fullName evidence="10">ABC transporter ATP-binding protein</fullName>
    </submittedName>
</protein>
<dbReference type="GO" id="GO:0016887">
    <property type="term" value="F:ATP hydrolysis activity"/>
    <property type="evidence" value="ECO:0007669"/>
    <property type="project" value="InterPro"/>
</dbReference>
<comment type="similarity">
    <text evidence="2">Belongs to the ABC transporter superfamily.</text>
</comment>
<dbReference type="Gene3D" id="3.40.50.300">
    <property type="entry name" value="P-loop containing nucleotide triphosphate hydrolases"/>
    <property type="match status" value="2"/>
</dbReference>
<evidence type="ECO:0000313" key="10">
    <source>
        <dbReference type="EMBL" id="AZN42710.1"/>
    </source>
</evidence>
<feature type="domain" description="ABC transporter" evidence="9">
    <location>
        <begin position="4"/>
        <end position="242"/>
    </location>
</feature>
<dbReference type="SUPFAM" id="SSF52540">
    <property type="entry name" value="P-loop containing nucleoside triphosphate hydrolases"/>
    <property type="match status" value="2"/>
</dbReference>
<dbReference type="SMART" id="SM00382">
    <property type="entry name" value="AAA"/>
    <property type="match status" value="2"/>
</dbReference>
<evidence type="ECO:0000256" key="7">
    <source>
        <dbReference type="ARBA" id="ARBA00022967"/>
    </source>
</evidence>
<dbReference type="InterPro" id="IPR017871">
    <property type="entry name" value="ABC_transporter-like_CS"/>
</dbReference>
<dbReference type="EMBL" id="CP034437">
    <property type="protein sequence ID" value="AZN42710.1"/>
    <property type="molecule type" value="Genomic_DNA"/>
</dbReference>
<comment type="subcellular location">
    <subcellularLocation>
        <location evidence="1">Cell membrane</location>
        <topology evidence="1">Peripheral membrane protein</topology>
    </subcellularLocation>
</comment>
<dbReference type="PROSITE" id="PS00211">
    <property type="entry name" value="ABC_TRANSPORTER_1"/>
    <property type="match status" value="2"/>
</dbReference>
<dbReference type="KEGG" id="palb:EJC50_25730"/>
<name>A0A3Q8X8Y9_9BACL</name>
<dbReference type="CDD" id="cd03225">
    <property type="entry name" value="ABC_cobalt_CbiO_domain1"/>
    <property type="match status" value="2"/>
</dbReference>
<feature type="domain" description="ABC transporter" evidence="9">
    <location>
        <begin position="305"/>
        <end position="540"/>
    </location>
</feature>
<evidence type="ECO:0000313" key="11">
    <source>
        <dbReference type="Proteomes" id="UP000272528"/>
    </source>
</evidence>
<dbReference type="Pfam" id="PF00005">
    <property type="entry name" value="ABC_tran"/>
    <property type="match status" value="2"/>
</dbReference>
<keyword evidence="4" id="KW-1003">Cell membrane</keyword>
<gene>
    <name evidence="10" type="ORF">EJC50_25730</name>
</gene>
<dbReference type="AlphaFoldDB" id="A0A3Q8X8Y9"/>
<sequence>MEIYRIEDVSFVFPEQSQAALSQISLSISSGEFIVIAGKSGCGKSTLLRQLKPVLTPHGTRSGNISYKGRAIAEAGEREQASEIGFVQQDPEHQIVTDKVWHELAFGLESLGLNQQTIRQRVAEMASFFGIQTWFHRPVTELSGGQKQLLSLASVMAMHPSVLILDEPTSQLDPIAAIELLDTIRRINQELGTTIIMTEHRLEEVLPAADRLIVMDAGQVIADDTPRAIGKLLHTMEHPMFAAMPAAMQIYAAASCYSDIESIPPLTVKEGRQWLDNYIGHAAVDSAVNEADSLLSQQYEEPFAVQFKDVWFKYEKNGPDIIKDLSFSVRKGQFYCLVGGNGTGKSTTMSMISGIYKPFRGKVLIDGRSPGSMNARELFTKRLGVLPQNPQALFVKKTVELDLYEMLSDSKLPKEEKKAAVDAVARWAELTELLSKHPYDLSGGEQQRAALAKVLLLEPTILILDEPTKGLDGFFKAKLGKFLRELQARGVTIIMVSHDIEFCARFGEVCAMFFDGTVIASSKTNAFFSGNSFYTTAANRIARQHWQDAITIESVVRRCRSIK</sequence>
<evidence type="ECO:0000256" key="6">
    <source>
        <dbReference type="ARBA" id="ARBA00022840"/>
    </source>
</evidence>
<reference evidence="11" key="1">
    <citation type="submission" date="2018-12" db="EMBL/GenBank/DDBJ databases">
        <title>Genome sequence of Peanibacillus sp.</title>
        <authorList>
            <person name="Subramani G."/>
            <person name="Srinivasan S."/>
            <person name="Kim M.K."/>
        </authorList>
    </citation>
    <scope>NUCLEOTIDE SEQUENCE [LARGE SCALE GENOMIC DNA]</scope>
    <source>
        <strain evidence="11">18JY67-1</strain>
    </source>
</reference>
<evidence type="ECO:0000256" key="1">
    <source>
        <dbReference type="ARBA" id="ARBA00004202"/>
    </source>
</evidence>
<dbReference type="InterPro" id="IPR015856">
    <property type="entry name" value="ABC_transpr_CbiO/EcfA_su"/>
</dbReference>
<dbReference type="RefSeq" id="WP_126018666.1">
    <property type="nucleotide sequence ID" value="NZ_CP034437.1"/>
</dbReference>
<dbReference type="InterPro" id="IPR003593">
    <property type="entry name" value="AAA+_ATPase"/>
</dbReference>
<accession>A0A3Q8X8Y9</accession>
<dbReference type="GO" id="GO:0005524">
    <property type="term" value="F:ATP binding"/>
    <property type="evidence" value="ECO:0007669"/>
    <property type="project" value="UniProtKB-KW"/>
</dbReference>
<keyword evidence="6 10" id="KW-0067">ATP-binding</keyword>
<keyword evidence="11" id="KW-1185">Reference proteome</keyword>
<keyword evidence="7" id="KW-1278">Translocase</keyword>
<evidence type="ECO:0000256" key="5">
    <source>
        <dbReference type="ARBA" id="ARBA00022741"/>
    </source>
</evidence>
<dbReference type="InterPro" id="IPR003439">
    <property type="entry name" value="ABC_transporter-like_ATP-bd"/>
</dbReference>
<keyword evidence="3" id="KW-0813">Transport</keyword>
<evidence type="ECO:0000256" key="2">
    <source>
        <dbReference type="ARBA" id="ARBA00005417"/>
    </source>
</evidence>
<dbReference type="Proteomes" id="UP000272528">
    <property type="component" value="Chromosome"/>
</dbReference>
<dbReference type="InterPro" id="IPR027417">
    <property type="entry name" value="P-loop_NTPase"/>
</dbReference>
<dbReference type="InterPro" id="IPR050095">
    <property type="entry name" value="ECF_ABC_transporter_ATP-bd"/>
</dbReference>
<keyword evidence="8" id="KW-0472">Membrane</keyword>